<evidence type="ECO:0000313" key="2">
    <source>
        <dbReference type="Proteomes" id="UP000318437"/>
    </source>
</evidence>
<dbReference type="Proteomes" id="UP000318437">
    <property type="component" value="Unassembled WGS sequence"/>
</dbReference>
<sequence>MSRIRNIKSGISFNDSNPVTLINRSEFKAISDVAQVAEHYRSYHPRCQVGEKEKKLIRARFNEGYSAEDLKLAIDGCHKSPFHCGQNSNGRKYQTLELIFRNASKVNQFIELAGAREVPLLSEKSHRSHFAIKSWIQKRLGGTNNE</sequence>
<protein>
    <submittedName>
        <fullName evidence="1">Uncharacterized protein</fullName>
    </submittedName>
</protein>
<reference evidence="1 2" key="1">
    <citation type="submission" date="2019-02" db="EMBL/GenBank/DDBJ databases">
        <title>Deep-cultivation of Planctomycetes and their phenomic and genomic characterization uncovers novel biology.</title>
        <authorList>
            <person name="Wiegand S."/>
            <person name="Jogler M."/>
            <person name="Boedeker C."/>
            <person name="Pinto D."/>
            <person name="Vollmers J."/>
            <person name="Rivas-Marin E."/>
            <person name="Kohn T."/>
            <person name="Peeters S.H."/>
            <person name="Heuer A."/>
            <person name="Rast P."/>
            <person name="Oberbeckmann S."/>
            <person name="Bunk B."/>
            <person name="Jeske O."/>
            <person name="Meyerdierks A."/>
            <person name="Storesund J.E."/>
            <person name="Kallscheuer N."/>
            <person name="Luecker S."/>
            <person name="Lage O.M."/>
            <person name="Pohl T."/>
            <person name="Merkel B.J."/>
            <person name="Hornburger P."/>
            <person name="Mueller R.-W."/>
            <person name="Bruemmer F."/>
            <person name="Labrenz M."/>
            <person name="Spormann A.M."/>
            <person name="Op Den Camp H."/>
            <person name="Overmann J."/>
            <person name="Amann R."/>
            <person name="Jetten M.S.M."/>
            <person name="Mascher T."/>
            <person name="Medema M.H."/>
            <person name="Devos D.P."/>
            <person name="Kaster A.-K."/>
            <person name="Ovreas L."/>
            <person name="Rohde M."/>
            <person name="Galperin M.Y."/>
            <person name="Jogler C."/>
        </authorList>
    </citation>
    <scope>NUCLEOTIDE SEQUENCE [LARGE SCALE GENOMIC DNA]</scope>
    <source>
        <strain evidence="1 2">Pla144</strain>
    </source>
</reference>
<name>A0A5C6CU50_9BACT</name>
<gene>
    <name evidence="1" type="ORF">Pla144_21680</name>
</gene>
<comment type="caution">
    <text evidence="1">The sequence shown here is derived from an EMBL/GenBank/DDBJ whole genome shotgun (WGS) entry which is preliminary data.</text>
</comment>
<accession>A0A5C6CU50</accession>
<dbReference type="EMBL" id="SJPS01000003">
    <property type="protein sequence ID" value="TWU27395.1"/>
    <property type="molecule type" value="Genomic_DNA"/>
</dbReference>
<evidence type="ECO:0000313" key="1">
    <source>
        <dbReference type="EMBL" id="TWU27395.1"/>
    </source>
</evidence>
<organism evidence="1 2">
    <name type="scientific">Bythopirellula polymerisocia</name>
    <dbReference type="NCBI Taxonomy" id="2528003"/>
    <lineage>
        <taxon>Bacteria</taxon>
        <taxon>Pseudomonadati</taxon>
        <taxon>Planctomycetota</taxon>
        <taxon>Planctomycetia</taxon>
        <taxon>Pirellulales</taxon>
        <taxon>Lacipirellulaceae</taxon>
        <taxon>Bythopirellula</taxon>
    </lineage>
</organism>
<dbReference type="AlphaFoldDB" id="A0A5C6CU50"/>
<keyword evidence="2" id="KW-1185">Reference proteome</keyword>
<dbReference type="RefSeq" id="WP_197530558.1">
    <property type="nucleotide sequence ID" value="NZ_SJPS01000003.1"/>
</dbReference>
<proteinExistence type="predicted"/>